<accession>A0AAW9SQQ1</accession>
<evidence type="ECO:0000313" key="2">
    <source>
        <dbReference type="EMBL" id="MEN9062012.1"/>
    </source>
</evidence>
<protein>
    <submittedName>
        <fullName evidence="2">Uncharacterized protein</fullName>
    </submittedName>
</protein>
<dbReference type="Proteomes" id="UP001428774">
    <property type="component" value="Unassembled WGS sequence"/>
</dbReference>
<comment type="caution">
    <text evidence="2">The sequence shown here is derived from an EMBL/GenBank/DDBJ whole genome shotgun (WGS) entry which is preliminary data.</text>
</comment>
<feature type="transmembrane region" description="Helical" evidence="1">
    <location>
        <begin position="21"/>
        <end position="43"/>
    </location>
</feature>
<gene>
    <name evidence="2" type="ORF">ABFB10_14435</name>
</gene>
<organism evidence="2 3">
    <name type="scientific">Ponticoccus litoralis</name>
    <dbReference type="NCBI Taxonomy" id="422297"/>
    <lineage>
        <taxon>Bacteria</taxon>
        <taxon>Pseudomonadati</taxon>
        <taxon>Pseudomonadota</taxon>
        <taxon>Alphaproteobacteria</taxon>
        <taxon>Rhodobacterales</taxon>
        <taxon>Roseobacteraceae</taxon>
        <taxon>Ponticoccus</taxon>
    </lineage>
</organism>
<proteinExistence type="predicted"/>
<keyword evidence="1" id="KW-1133">Transmembrane helix</keyword>
<keyword evidence="3" id="KW-1185">Reference proteome</keyword>
<reference evidence="2 3" key="1">
    <citation type="submission" date="2024-05" db="EMBL/GenBank/DDBJ databases">
        <title>Genome sequence of Ponticoccus litoralis KCCM 90028.</title>
        <authorList>
            <person name="Kim J.M."/>
            <person name="Lee J.K."/>
            <person name="Choi B.J."/>
            <person name="Bayburt H."/>
            <person name="Baek J.H."/>
            <person name="Jeon C.O."/>
        </authorList>
    </citation>
    <scope>NUCLEOTIDE SEQUENCE [LARGE SCALE GENOMIC DNA]</scope>
    <source>
        <strain evidence="2 3">KCCM 90028</strain>
    </source>
</reference>
<keyword evidence="1" id="KW-0812">Transmembrane</keyword>
<name>A0AAW9SQQ1_9RHOB</name>
<keyword evidence="1" id="KW-0472">Membrane</keyword>
<dbReference type="RefSeq" id="WP_347167030.1">
    <property type="nucleotide sequence ID" value="NZ_JBDNCH010000002.1"/>
</dbReference>
<sequence length="44" mass="4895">MTGSLTALWERMNPVEPSISYLVKTMIVCLTIMALGGLIGHFWI</sequence>
<dbReference type="AlphaFoldDB" id="A0AAW9SQQ1"/>
<evidence type="ECO:0000256" key="1">
    <source>
        <dbReference type="SAM" id="Phobius"/>
    </source>
</evidence>
<evidence type="ECO:0000313" key="3">
    <source>
        <dbReference type="Proteomes" id="UP001428774"/>
    </source>
</evidence>
<dbReference type="EMBL" id="JBDNCH010000002">
    <property type="protein sequence ID" value="MEN9062012.1"/>
    <property type="molecule type" value="Genomic_DNA"/>
</dbReference>